<keyword evidence="8" id="KW-0186">Copper</keyword>
<dbReference type="GO" id="GO:0046872">
    <property type="term" value="F:metal ion binding"/>
    <property type="evidence" value="ECO:0007669"/>
    <property type="project" value="UniProtKB-KW"/>
</dbReference>
<proteinExistence type="inferred from homology"/>
<gene>
    <name evidence="19" type="ORF">N656DRAFT_801116</name>
</gene>
<reference evidence="19" key="1">
    <citation type="journal article" date="2023" name="Mol. Phylogenet. Evol.">
        <title>Genome-scale phylogeny and comparative genomics of the fungal order Sordariales.</title>
        <authorList>
            <person name="Hensen N."/>
            <person name="Bonometti L."/>
            <person name="Westerberg I."/>
            <person name="Brannstrom I.O."/>
            <person name="Guillou S."/>
            <person name="Cros-Aarteil S."/>
            <person name="Calhoun S."/>
            <person name="Haridas S."/>
            <person name="Kuo A."/>
            <person name="Mondo S."/>
            <person name="Pangilinan J."/>
            <person name="Riley R."/>
            <person name="LaButti K."/>
            <person name="Andreopoulos B."/>
            <person name="Lipzen A."/>
            <person name="Chen C."/>
            <person name="Yan M."/>
            <person name="Daum C."/>
            <person name="Ng V."/>
            <person name="Clum A."/>
            <person name="Steindorff A."/>
            <person name="Ohm R.A."/>
            <person name="Martin F."/>
            <person name="Silar P."/>
            <person name="Natvig D.O."/>
            <person name="Lalanne C."/>
            <person name="Gautier V."/>
            <person name="Ament-Velasquez S.L."/>
            <person name="Kruys A."/>
            <person name="Hutchinson M.I."/>
            <person name="Powell A.J."/>
            <person name="Barry K."/>
            <person name="Miller A.N."/>
            <person name="Grigoriev I.V."/>
            <person name="Debuchy R."/>
            <person name="Gladieux P."/>
            <person name="Hiltunen Thoren M."/>
            <person name="Johannesson H."/>
        </authorList>
    </citation>
    <scope>NUCLEOTIDE SEQUENCE</scope>
    <source>
        <strain evidence="19">CBS 508.74</strain>
    </source>
</reference>
<evidence type="ECO:0000256" key="13">
    <source>
        <dbReference type="ARBA" id="ARBA00044502"/>
    </source>
</evidence>
<feature type="signal peptide" evidence="17">
    <location>
        <begin position="1"/>
        <end position="19"/>
    </location>
</feature>
<evidence type="ECO:0000256" key="11">
    <source>
        <dbReference type="ARBA" id="ARBA00023277"/>
    </source>
</evidence>
<keyword evidence="20" id="KW-1185">Reference proteome</keyword>
<feature type="region of interest" description="Disordered" evidence="16">
    <location>
        <begin position="243"/>
        <end position="267"/>
    </location>
</feature>
<feature type="domain" description="Auxiliary Activity family 9 catalytic" evidence="18">
    <location>
        <begin position="26"/>
        <end position="240"/>
    </location>
</feature>
<dbReference type="PANTHER" id="PTHR33353">
    <property type="entry name" value="PUTATIVE (AFU_ORTHOLOGUE AFUA_1G12560)-RELATED"/>
    <property type="match status" value="1"/>
</dbReference>
<keyword evidence="3" id="KW-0964">Secreted</keyword>
<dbReference type="GO" id="GO:0004497">
    <property type="term" value="F:monooxygenase activity"/>
    <property type="evidence" value="ECO:0007669"/>
    <property type="project" value="UniProtKB-KW"/>
</dbReference>
<keyword evidence="12" id="KW-0624">Polysaccharide degradation</keyword>
<evidence type="ECO:0000256" key="15">
    <source>
        <dbReference type="ARBA" id="ARBA00047174"/>
    </source>
</evidence>
<dbReference type="InterPro" id="IPR005103">
    <property type="entry name" value="AA9_LPMO"/>
</dbReference>
<dbReference type="GO" id="GO:0005576">
    <property type="term" value="C:extracellular region"/>
    <property type="evidence" value="ECO:0007669"/>
    <property type="project" value="UniProtKB-SubCell"/>
</dbReference>
<dbReference type="InterPro" id="IPR049892">
    <property type="entry name" value="AA9"/>
</dbReference>
<evidence type="ECO:0000256" key="3">
    <source>
        <dbReference type="ARBA" id="ARBA00022525"/>
    </source>
</evidence>
<accession>A0AAN6QMF9</accession>
<comment type="subcellular location">
    <subcellularLocation>
        <location evidence="2">Secreted</location>
    </subcellularLocation>
</comment>
<evidence type="ECO:0000256" key="12">
    <source>
        <dbReference type="ARBA" id="ARBA00023326"/>
    </source>
</evidence>
<keyword evidence="7" id="KW-0560">Oxidoreductase</keyword>
<evidence type="ECO:0000313" key="19">
    <source>
        <dbReference type="EMBL" id="KAK4109327.1"/>
    </source>
</evidence>
<sequence>MWSSSIALVGAGLVLTAHCHLLQGILLVNGTETKEWQYVRNVAGLFDIEDEVLKEYPWLQYNKMPPQYDIYNTNITCGRNAFSFASQTETADVLAGSEVGFRVSYDGISDVGPGKNYYGEPTFWHEGPGMIYLSRAPNDDLEHYSGEDGEWFKIAYAGPKSKGEWLLPGTRDFNFTIPLTTPPGKYLMRTEYFMPYYYLDKAQWYINCAQVNIIGPGGGKPTEFAKFPGTYQMDDPGIWVPDNQFGQGSPDTDLSQYLPPGPPVWRG</sequence>
<comment type="similarity">
    <text evidence="13">Belongs to the polysaccharide monooxygenase AA9 family.</text>
</comment>
<evidence type="ECO:0000256" key="14">
    <source>
        <dbReference type="ARBA" id="ARBA00045077"/>
    </source>
</evidence>
<dbReference type="Proteomes" id="UP001302812">
    <property type="component" value="Unassembled WGS sequence"/>
</dbReference>
<dbReference type="GeneID" id="89942205"/>
<keyword evidence="6" id="KW-0136">Cellulose degradation</keyword>
<dbReference type="EC" id="1.14.99.56" evidence="15"/>
<dbReference type="PANTHER" id="PTHR33353:SF10">
    <property type="entry name" value="ENDO-BETA-1,4-GLUCANASE D"/>
    <property type="match status" value="1"/>
</dbReference>
<comment type="catalytic activity">
    <reaction evidence="14">
        <text>[(1-&gt;4)-beta-D-glucosyl]n+m + reduced acceptor + O2 = 4-dehydro-beta-D-glucosyl-[(1-&gt;4)-beta-D-glucosyl]n-1 + [(1-&gt;4)-beta-D-glucosyl]m + acceptor + H2O.</text>
        <dbReference type="EC" id="1.14.99.56"/>
    </reaction>
</comment>
<evidence type="ECO:0000256" key="4">
    <source>
        <dbReference type="ARBA" id="ARBA00022723"/>
    </source>
</evidence>
<evidence type="ECO:0000259" key="18">
    <source>
        <dbReference type="Pfam" id="PF03443"/>
    </source>
</evidence>
<comment type="cofactor">
    <cofactor evidence="1">
        <name>Cu(2+)</name>
        <dbReference type="ChEBI" id="CHEBI:29036"/>
    </cofactor>
</comment>
<organism evidence="19 20">
    <name type="scientific">Canariomyces notabilis</name>
    <dbReference type="NCBI Taxonomy" id="2074819"/>
    <lineage>
        <taxon>Eukaryota</taxon>
        <taxon>Fungi</taxon>
        <taxon>Dikarya</taxon>
        <taxon>Ascomycota</taxon>
        <taxon>Pezizomycotina</taxon>
        <taxon>Sordariomycetes</taxon>
        <taxon>Sordariomycetidae</taxon>
        <taxon>Sordariales</taxon>
        <taxon>Chaetomiaceae</taxon>
        <taxon>Canariomyces</taxon>
    </lineage>
</organism>
<protein>
    <recommendedName>
        <fullName evidence="15">lytic cellulose monooxygenase (C4-dehydrogenating)</fullName>
        <ecNumber evidence="15">1.14.99.56</ecNumber>
    </recommendedName>
</protein>
<dbReference type="GO" id="GO:0030245">
    <property type="term" value="P:cellulose catabolic process"/>
    <property type="evidence" value="ECO:0007669"/>
    <property type="project" value="UniProtKB-KW"/>
</dbReference>
<evidence type="ECO:0000256" key="7">
    <source>
        <dbReference type="ARBA" id="ARBA00023002"/>
    </source>
</evidence>
<keyword evidence="5 17" id="KW-0732">Signal</keyword>
<evidence type="ECO:0000256" key="8">
    <source>
        <dbReference type="ARBA" id="ARBA00023008"/>
    </source>
</evidence>
<dbReference type="AlphaFoldDB" id="A0AAN6QMF9"/>
<feature type="chain" id="PRO_5043021177" description="lytic cellulose monooxygenase (C4-dehydrogenating)" evidence="17">
    <location>
        <begin position="20"/>
        <end position="267"/>
    </location>
</feature>
<evidence type="ECO:0000256" key="17">
    <source>
        <dbReference type="SAM" id="SignalP"/>
    </source>
</evidence>
<reference evidence="19" key="2">
    <citation type="submission" date="2023-05" db="EMBL/GenBank/DDBJ databases">
        <authorList>
            <consortium name="Lawrence Berkeley National Laboratory"/>
            <person name="Steindorff A."/>
            <person name="Hensen N."/>
            <person name="Bonometti L."/>
            <person name="Westerberg I."/>
            <person name="Brannstrom I.O."/>
            <person name="Guillou S."/>
            <person name="Cros-Aarteil S."/>
            <person name="Calhoun S."/>
            <person name="Haridas S."/>
            <person name="Kuo A."/>
            <person name="Mondo S."/>
            <person name="Pangilinan J."/>
            <person name="Riley R."/>
            <person name="Labutti K."/>
            <person name="Andreopoulos B."/>
            <person name="Lipzen A."/>
            <person name="Chen C."/>
            <person name="Yanf M."/>
            <person name="Daum C."/>
            <person name="Ng V."/>
            <person name="Clum A."/>
            <person name="Ohm R."/>
            <person name="Martin F."/>
            <person name="Silar P."/>
            <person name="Natvig D."/>
            <person name="Lalanne C."/>
            <person name="Gautier V."/>
            <person name="Ament-Velasquez S.L."/>
            <person name="Kruys A."/>
            <person name="Hutchinson M.I."/>
            <person name="Powell A.J."/>
            <person name="Barry K."/>
            <person name="Miller A.N."/>
            <person name="Grigoriev I.V."/>
            <person name="Debuchy R."/>
            <person name="Gladieux P."/>
            <person name="Thoren M.H."/>
            <person name="Johannesson H."/>
        </authorList>
    </citation>
    <scope>NUCLEOTIDE SEQUENCE</scope>
    <source>
        <strain evidence="19">CBS 508.74</strain>
    </source>
</reference>
<evidence type="ECO:0000256" key="1">
    <source>
        <dbReference type="ARBA" id="ARBA00001973"/>
    </source>
</evidence>
<evidence type="ECO:0000256" key="9">
    <source>
        <dbReference type="ARBA" id="ARBA00023033"/>
    </source>
</evidence>
<evidence type="ECO:0000256" key="10">
    <source>
        <dbReference type="ARBA" id="ARBA00023157"/>
    </source>
</evidence>
<evidence type="ECO:0000256" key="5">
    <source>
        <dbReference type="ARBA" id="ARBA00022729"/>
    </source>
</evidence>
<keyword evidence="11" id="KW-0119">Carbohydrate metabolism</keyword>
<feature type="compositionally biased region" description="Polar residues" evidence="16">
    <location>
        <begin position="244"/>
        <end position="255"/>
    </location>
</feature>
<comment type="caution">
    <text evidence="19">The sequence shown here is derived from an EMBL/GenBank/DDBJ whole genome shotgun (WGS) entry which is preliminary data.</text>
</comment>
<evidence type="ECO:0000256" key="6">
    <source>
        <dbReference type="ARBA" id="ARBA00023001"/>
    </source>
</evidence>
<keyword evidence="10" id="KW-1015">Disulfide bond</keyword>
<keyword evidence="4" id="KW-0479">Metal-binding</keyword>
<evidence type="ECO:0000256" key="16">
    <source>
        <dbReference type="SAM" id="MobiDB-lite"/>
    </source>
</evidence>
<evidence type="ECO:0000256" key="2">
    <source>
        <dbReference type="ARBA" id="ARBA00004613"/>
    </source>
</evidence>
<dbReference type="EMBL" id="MU853357">
    <property type="protein sequence ID" value="KAK4109327.1"/>
    <property type="molecule type" value="Genomic_DNA"/>
</dbReference>
<keyword evidence="9 19" id="KW-0503">Monooxygenase</keyword>
<dbReference type="Pfam" id="PF03443">
    <property type="entry name" value="AA9"/>
    <property type="match status" value="1"/>
</dbReference>
<dbReference type="RefSeq" id="XP_064666897.1">
    <property type="nucleotide sequence ID" value="XM_064818080.1"/>
</dbReference>
<dbReference type="Gene3D" id="2.70.50.70">
    <property type="match status" value="1"/>
</dbReference>
<name>A0AAN6QMF9_9PEZI</name>
<evidence type="ECO:0000313" key="20">
    <source>
        <dbReference type="Proteomes" id="UP001302812"/>
    </source>
</evidence>